<dbReference type="Gramene" id="OE9A065626T1">
    <property type="protein sequence ID" value="OE9A065626C1"/>
    <property type="gene ID" value="OE9A065626"/>
</dbReference>
<dbReference type="AlphaFoldDB" id="A0A8S0RB75"/>
<protein>
    <submittedName>
        <fullName evidence="1">Small auxin-up RNA</fullName>
    </submittedName>
</protein>
<evidence type="ECO:0000313" key="1">
    <source>
        <dbReference type="EMBL" id="CAA2976164.1"/>
    </source>
</evidence>
<name>A0A8S0RB75_OLEEU</name>
<sequence length="93" mass="10909">MTTLFGKFGELMKKLRFKNEESERQKGRLRRGFFPVYVGEERKKFWVPVSKSPTLKTVLNHYAEEYNPLEPISMPGITPEMFNRLLAIIKAES</sequence>
<organism evidence="1 2">
    <name type="scientific">Olea europaea subsp. europaea</name>
    <dbReference type="NCBI Taxonomy" id="158383"/>
    <lineage>
        <taxon>Eukaryota</taxon>
        <taxon>Viridiplantae</taxon>
        <taxon>Streptophyta</taxon>
        <taxon>Embryophyta</taxon>
        <taxon>Tracheophyta</taxon>
        <taxon>Spermatophyta</taxon>
        <taxon>Magnoliopsida</taxon>
        <taxon>eudicotyledons</taxon>
        <taxon>Gunneridae</taxon>
        <taxon>Pentapetalae</taxon>
        <taxon>asterids</taxon>
        <taxon>lamiids</taxon>
        <taxon>Lamiales</taxon>
        <taxon>Oleaceae</taxon>
        <taxon>Oleeae</taxon>
        <taxon>Olea</taxon>
    </lineage>
</organism>
<evidence type="ECO:0000313" key="2">
    <source>
        <dbReference type="Proteomes" id="UP000594638"/>
    </source>
</evidence>
<proteinExistence type="predicted"/>
<dbReference type="Proteomes" id="UP000594638">
    <property type="component" value="Unassembled WGS sequence"/>
</dbReference>
<comment type="caution">
    <text evidence="1">The sequence shown here is derived from an EMBL/GenBank/DDBJ whole genome shotgun (WGS) entry which is preliminary data.</text>
</comment>
<dbReference type="OrthoDB" id="1489976at2759"/>
<gene>
    <name evidence="1" type="ORF">OLEA9_A065626</name>
</gene>
<reference evidence="1 2" key="1">
    <citation type="submission" date="2019-12" db="EMBL/GenBank/DDBJ databases">
        <authorList>
            <person name="Alioto T."/>
            <person name="Alioto T."/>
            <person name="Gomez Garrido J."/>
        </authorList>
    </citation>
    <scope>NUCLEOTIDE SEQUENCE [LARGE SCALE GENOMIC DNA]</scope>
</reference>
<keyword evidence="2" id="KW-1185">Reference proteome</keyword>
<dbReference type="EMBL" id="CACTIH010002371">
    <property type="protein sequence ID" value="CAA2976164.1"/>
    <property type="molecule type" value="Genomic_DNA"/>
</dbReference>
<accession>A0A8S0RB75</accession>